<comment type="caution">
    <text evidence="1">The sequence shown here is derived from an EMBL/GenBank/DDBJ whole genome shotgun (WGS) entry which is preliminary data.</text>
</comment>
<dbReference type="Pfam" id="PF13424">
    <property type="entry name" value="TPR_12"/>
    <property type="match status" value="1"/>
</dbReference>
<protein>
    <recommendedName>
        <fullName evidence="3">Tetratricopeptide repeat-containing protein</fullName>
    </recommendedName>
</protein>
<dbReference type="RefSeq" id="WP_346136197.1">
    <property type="nucleotide sequence ID" value="NZ_BAABBE010000040.1"/>
</dbReference>
<sequence length="128" mass="14302">MQAGNACQAALILFRDNNDRSGEAATLDSLGNLARHAGDHRGARAHYRQALDLCSDLGETYWKADILDHLGQTHALADEPQARAAWHRAPELYRVQHRVEDASSTNWTPSVPRLQRRPATWCCEPFDG</sequence>
<evidence type="ECO:0000313" key="1">
    <source>
        <dbReference type="EMBL" id="GAA3682205.1"/>
    </source>
</evidence>
<dbReference type="Gene3D" id="1.25.40.10">
    <property type="entry name" value="Tetratricopeptide repeat domain"/>
    <property type="match status" value="1"/>
</dbReference>
<proteinExistence type="predicted"/>
<reference evidence="2" key="1">
    <citation type="journal article" date="2019" name="Int. J. Syst. Evol. Microbiol.">
        <title>The Global Catalogue of Microorganisms (GCM) 10K type strain sequencing project: providing services to taxonomists for standard genome sequencing and annotation.</title>
        <authorList>
            <consortium name="The Broad Institute Genomics Platform"/>
            <consortium name="The Broad Institute Genome Sequencing Center for Infectious Disease"/>
            <person name="Wu L."/>
            <person name="Ma J."/>
        </authorList>
    </citation>
    <scope>NUCLEOTIDE SEQUENCE [LARGE SCALE GENOMIC DNA]</scope>
    <source>
        <strain evidence="2">JCM 17494</strain>
    </source>
</reference>
<keyword evidence="2" id="KW-1185">Reference proteome</keyword>
<evidence type="ECO:0008006" key="3">
    <source>
        <dbReference type="Google" id="ProtNLM"/>
    </source>
</evidence>
<organism evidence="1 2">
    <name type="scientific">Lentzea roselyniae</name>
    <dbReference type="NCBI Taxonomy" id="531940"/>
    <lineage>
        <taxon>Bacteria</taxon>
        <taxon>Bacillati</taxon>
        <taxon>Actinomycetota</taxon>
        <taxon>Actinomycetes</taxon>
        <taxon>Pseudonocardiales</taxon>
        <taxon>Pseudonocardiaceae</taxon>
        <taxon>Lentzea</taxon>
    </lineage>
</organism>
<evidence type="ECO:0000313" key="2">
    <source>
        <dbReference type="Proteomes" id="UP001500711"/>
    </source>
</evidence>
<accession>A0ABP7C778</accession>
<dbReference type="SUPFAM" id="SSF48452">
    <property type="entry name" value="TPR-like"/>
    <property type="match status" value="1"/>
</dbReference>
<dbReference type="EMBL" id="BAABBE010000040">
    <property type="protein sequence ID" value="GAA3682205.1"/>
    <property type="molecule type" value="Genomic_DNA"/>
</dbReference>
<dbReference type="InterPro" id="IPR011990">
    <property type="entry name" value="TPR-like_helical_dom_sf"/>
</dbReference>
<name>A0ABP7C778_9PSEU</name>
<dbReference type="Proteomes" id="UP001500711">
    <property type="component" value="Unassembled WGS sequence"/>
</dbReference>
<gene>
    <name evidence="1" type="ORF">GCM10022267_81130</name>
</gene>